<name>A0A450YH12_9GAMM</name>
<dbReference type="EMBL" id="CAADFR010000074">
    <property type="protein sequence ID" value="VFK40811.1"/>
    <property type="molecule type" value="Genomic_DNA"/>
</dbReference>
<gene>
    <name evidence="2" type="ORF">BECKSD772E_GA0070983_107510</name>
    <name evidence="1" type="ORF">BECKSD772F_GA0070984_107410</name>
</gene>
<dbReference type="EMBL" id="CAADFU010000075">
    <property type="protein sequence ID" value="VFK46533.1"/>
    <property type="molecule type" value="Genomic_DNA"/>
</dbReference>
<proteinExistence type="predicted"/>
<organism evidence="1">
    <name type="scientific">Candidatus Kentrum sp. SD</name>
    <dbReference type="NCBI Taxonomy" id="2126332"/>
    <lineage>
        <taxon>Bacteria</taxon>
        <taxon>Pseudomonadati</taxon>
        <taxon>Pseudomonadota</taxon>
        <taxon>Gammaproteobacteria</taxon>
        <taxon>Candidatus Kentrum</taxon>
    </lineage>
</organism>
<evidence type="ECO:0000313" key="1">
    <source>
        <dbReference type="EMBL" id="VFK40811.1"/>
    </source>
</evidence>
<accession>A0A450YH12</accession>
<sequence length="61" mass="7130">MQCLRDTVIPVNARKNVEPNCINNLVAVRLRYAFPKISWRERSSPINGMMRIVSGYSWKYS</sequence>
<evidence type="ECO:0000313" key="2">
    <source>
        <dbReference type="EMBL" id="VFK46533.1"/>
    </source>
</evidence>
<protein>
    <submittedName>
        <fullName evidence="1">Uncharacterized protein</fullName>
    </submittedName>
</protein>
<dbReference type="AlphaFoldDB" id="A0A450YH12"/>
<reference evidence="1" key="1">
    <citation type="submission" date="2019-02" db="EMBL/GenBank/DDBJ databases">
        <authorList>
            <person name="Gruber-Vodicka R. H."/>
            <person name="Seah K. B. B."/>
        </authorList>
    </citation>
    <scope>NUCLEOTIDE SEQUENCE</scope>
    <source>
        <strain evidence="2">BECK_S1320</strain>
        <strain evidence="1">BECK_S1321</strain>
    </source>
</reference>